<dbReference type="OrthoDB" id="322908at2"/>
<proteinExistence type="predicted"/>
<evidence type="ECO:0000259" key="2">
    <source>
        <dbReference type="Pfam" id="PF11795"/>
    </source>
</evidence>
<protein>
    <recommendedName>
        <fullName evidence="4">DUF3322 and DUF2220 domain-containing protein</fullName>
    </recommendedName>
</protein>
<evidence type="ECO:0000259" key="1">
    <source>
        <dbReference type="Pfam" id="PF09983"/>
    </source>
</evidence>
<evidence type="ECO:0008006" key="4">
    <source>
        <dbReference type="Google" id="ProtNLM"/>
    </source>
</evidence>
<dbReference type="InterPro" id="IPR024534">
    <property type="entry name" value="JetD_C"/>
</dbReference>
<feature type="domain" description="DUF3322" evidence="2">
    <location>
        <begin position="7"/>
        <end position="189"/>
    </location>
</feature>
<gene>
    <name evidence="3" type="ORF">EC580_11900</name>
</gene>
<dbReference type="RefSeq" id="WP_123105329.1">
    <property type="nucleotide sequence ID" value="NZ_CP127527.1"/>
</dbReference>
<accession>A0A3M8QXH4</accession>
<dbReference type="Pfam" id="PF09983">
    <property type="entry name" value="JetD_C"/>
    <property type="match status" value="1"/>
</dbReference>
<organism evidence="3">
    <name type="scientific">Acidithiobacillus sulfuriphilus</name>
    <dbReference type="NCBI Taxonomy" id="1867749"/>
    <lineage>
        <taxon>Bacteria</taxon>
        <taxon>Pseudomonadati</taxon>
        <taxon>Pseudomonadota</taxon>
        <taxon>Acidithiobacillia</taxon>
        <taxon>Acidithiobacillales</taxon>
        <taxon>Acidithiobacillaceae</taxon>
        <taxon>Acidithiobacillus</taxon>
    </lineage>
</organism>
<name>A0A3M8QXH4_9PROT</name>
<dbReference type="EMBL" id="RIZI01000188">
    <property type="protein sequence ID" value="RNF59210.1"/>
    <property type="molecule type" value="Genomic_DNA"/>
</dbReference>
<dbReference type="InterPro" id="IPR014544">
    <property type="entry name" value="UCP028408"/>
</dbReference>
<sequence>MTPWTTPADLRAQVQKLWDNGRLLADLLREDRLFPLRLTLKGPSSADLSERFDAVRTWIGKLQEGQRHGYRIAWREVRHRIIGSNALPETVWIDTLENALGLIGKGREAERFQGLVTQTRQRQPPLLAWLGKRPLKAVELAPDWSRLLDMVAWLQAHPRPAVYLRQVDLPGIHSKFIEAHRGVLSELLDLALTRDAIDCAASGAGQFAQRYGFRDKPLRVRFRLLDPCRSLLPTATDQDLTVTHDTFAQLDPNVARVFITENEINFLAFPQMSDSLVLFGAGYGFDMLAQAAWLQTRSIHYWGDIDTHGFAILDQLRAHFGHAQSFLMDRATLLAHRAQWGKEPQPLLRDLTRLGPQERALFADLRDQRLGQKIRLEQERIGFAWLERALDGIRPGGPQAPALPTSVSGS</sequence>
<dbReference type="AlphaFoldDB" id="A0A3M8QXH4"/>
<feature type="domain" description="Wadjet protein JetD C-terminal" evidence="1">
    <location>
        <begin position="212"/>
        <end position="390"/>
    </location>
</feature>
<comment type="caution">
    <text evidence="3">The sequence shown here is derived from an EMBL/GenBank/DDBJ whole genome shotgun (WGS) entry which is preliminary data.</text>
</comment>
<dbReference type="PIRSF" id="PIRSF028408">
    <property type="entry name" value="UCP028408"/>
    <property type="match status" value="1"/>
</dbReference>
<evidence type="ECO:0000313" key="3">
    <source>
        <dbReference type="EMBL" id="RNF59210.1"/>
    </source>
</evidence>
<dbReference type="Pfam" id="PF11795">
    <property type="entry name" value="DUF3322"/>
    <property type="match status" value="1"/>
</dbReference>
<reference evidence="3" key="1">
    <citation type="submission" date="2018-10" db="EMBL/GenBank/DDBJ databases">
        <title>Acidithiobacillus sulfuriphilus sp. nov.: an extremely acidophilic sulfur-oxidizing chemolithotroph isolated from a neutral pH environment.</title>
        <authorList>
            <person name="Falagan C."/>
            <person name="Moya-Beltran A."/>
            <person name="Quatrini R."/>
            <person name="Johnson D.B."/>
        </authorList>
    </citation>
    <scope>NUCLEOTIDE SEQUENCE [LARGE SCALE GENOMIC DNA]</scope>
    <source>
        <strain evidence="3">CJ-2</strain>
    </source>
</reference>
<dbReference type="InterPro" id="IPR024537">
    <property type="entry name" value="DUF3322"/>
</dbReference>